<evidence type="ECO:0000256" key="3">
    <source>
        <dbReference type="ARBA" id="ARBA00022723"/>
    </source>
</evidence>
<dbReference type="EC" id="3.6.1.1" evidence="2"/>
<dbReference type="GO" id="GO:0000287">
    <property type="term" value="F:magnesium ion binding"/>
    <property type="evidence" value="ECO:0007669"/>
    <property type="project" value="InterPro"/>
</dbReference>
<accession>A0A7Y4ILQ0</accession>
<dbReference type="SUPFAM" id="SSF50324">
    <property type="entry name" value="Inorganic pyrophosphatase"/>
    <property type="match status" value="1"/>
</dbReference>
<dbReference type="GO" id="GO:0006796">
    <property type="term" value="P:phosphate-containing compound metabolic process"/>
    <property type="evidence" value="ECO:0007669"/>
    <property type="project" value="InterPro"/>
</dbReference>
<comment type="caution">
    <text evidence="6">The sequence shown here is derived from an EMBL/GenBank/DDBJ whole genome shotgun (WGS) entry which is preliminary data.</text>
</comment>
<dbReference type="Pfam" id="PF00719">
    <property type="entry name" value="Pyrophosphatase"/>
    <property type="match status" value="1"/>
</dbReference>
<evidence type="ECO:0000256" key="2">
    <source>
        <dbReference type="ARBA" id="ARBA00012146"/>
    </source>
</evidence>
<reference evidence="6 7" key="1">
    <citation type="submission" date="2020-05" db="EMBL/GenBank/DDBJ databases">
        <authorList>
            <person name="Whitworth D."/>
        </authorList>
    </citation>
    <scope>NUCLEOTIDE SEQUENCE [LARGE SCALE GENOMIC DNA]</scope>
    <source>
        <strain evidence="6 7">AM005</strain>
    </source>
</reference>
<organism evidence="6 7">
    <name type="scientific">Myxococcus xanthus</name>
    <dbReference type="NCBI Taxonomy" id="34"/>
    <lineage>
        <taxon>Bacteria</taxon>
        <taxon>Pseudomonadati</taxon>
        <taxon>Myxococcota</taxon>
        <taxon>Myxococcia</taxon>
        <taxon>Myxococcales</taxon>
        <taxon>Cystobacterineae</taxon>
        <taxon>Myxococcaceae</taxon>
        <taxon>Myxococcus</taxon>
    </lineage>
</organism>
<dbReference type="EMBL" id="JABFNT010000092">
    <property type="protein sequence ID" value="NOJ81572.1"/>
    <property type="molecule type" value="Genomic_DNA"/>
</dbReference>
<dbReference type="Gene3D" id="3.90.80.10">
    <property type="entry name" value="Inorganic pyrophosphatase"/>
    <property type="match status" value="1"/>
</dbReference>
<dbReference type="AlphaFoldDB" id="A0A7Y4ILQ0"/>
<evidence type="ECO:0000256" key="4">
    <source>
        <dbReference type="ARBA" id="ARBA00022801"/>
    </source>
</evidence>
<keyword evidence="4" id="KW-0378">Hydrolase</keyword>
<dbReference type="GO" id="GO:0004427">
    <property type="term" value="F:inorganic diphosphate phosphatase activity"/>
    <property type="evidence" value="ECO:0007669"/>
    <property type="project" value="UniProtKB-EC"/>
</dbReference>
<dbReference type="Proteomes" id="UP000533080">
    <property type="component" value="Unassembled WGS sequence"/>
</dbReference>
<name>A0A7Y4ILQ0_MYXXA</name>
<proteinExistence type="predicted"/>
<evidence type="ECO:0000256" key="5">
    <source>
        <dbReference type="ARBA" id="ARBA00022842"/>
    </source>
</evidence>
<keyword evidence="3" id="KW-0479">Metal-binding</keyword>
<keyword evidence="5" id="KW-0460">Magnesium</keyword>
<evidence type="ECO:0000313" key="7">
    <source>
        <dbReference type="Proteomes" id="UP000533080"/>
    </source>
</evidence>
<protein>
    <recommendedName>
        <fullName evidence="2">inorganic diphosphatase</fullName>
        <ecNumber evidence="2">3.6.1.1</ecNumber>
    </recommendedName>
</protein>
<comment type="cofactor">
    <cofactor evidence="1">
        <name>Mg(2+)</name>
        <dbReference type="ChEBI" id="CHEBI:18420"/>
    </cofactor>
</comment>
<evidence type="ECO:0000256" key="1">
    <source>
        <dbReference type="ARBA" id="ARBA00001946"/>
    </source>
</evidence>
<dbReference type="GO" id="GO:0005737">
    <property type="term" value="C:cytoplasm"/>
    <property type="evidence" value="ECO:0007669"/>
    <property type="project" value="InterPro"/>
</dbReference>
<dbReference type="InterPro" id="IPR008162">
    <property type="entry name" value="Pyrophosphatase"/>
</dbReference>
<dbReference type="InterPro" id="IPR036649">
    <property type="entry name" value="Pyrophosphatase_sf"/>
</dbReference>
<gene>
    <name evidence="6" type="ORF">HNV28_25105</name>
</gene>
<evidence type="ECO:0000313" key="6">
    <source>
        <dbReference type="EMBL" id="NOJ81572.1"/>
    </source>
</evidence>
<sequence length="173" mass="18723">MGAARRQTAALSPPMDERLWLPPLPSEPEVLIECPRFSFVKRRADGAVDFVSPLPCPYNYGSIPGLASDEGDPLDAVVMGPRLAQGQRLRMPVVGVIGFVDAGRGDPKVVCAAAPLTDAERAGLERFFRVYALFKQVLHRVRGNVPDTRFMGWLPLPVPAPDVAPEATARPAP</sequence>